<keyword evidence="1" id="KW-1133">Transmembrane helix</keyword>
<sequence>MGFFIQMTSNITCLTPAIFSLMPFLSYFFSDNPVFFRT</sequence>
<dbReference type="EMBL" id="JXJW01000002">
    <property type="protein sequence ID" value="PCS08742.1"/>
    <property type="molecule type" value="Genomic_DNA"/>
</dbReference>
<keyword evidence="1" id="KW-0472">Membrane</keyword>
<organism evidence="2 3">
    <name type="scientific">Pseudolactococcus piscium</name>
    <dbReference type="NCBI Taxonomy" id="1364"/>
    <lineage>
        <taxon>Bacteria</taxon>
        <taxon>Bacillati</taxon>
        <taxon>Bacillota</taxon>
        <taxon>Bacilli</taxon>
        <taxon>Lactobacillales</taxon>
        <taxon>Streptococcaceae</taxon>
        <taxon>Pseudolactococcus</taxon>
    </lineage>
</organism>
<dbReference type="AlphaFoldDB" id="A0A2A5S5L8"/>
<keyword evidence="1" id="KW-0812">Transmembrane</keyword>
<comment type="caution">
    <text evidence="2">The sequence shown here is derived from an EMBL/GenBank/DDBJ whole genome shotgun (WGS) entry which is preliminary data.</text>
</comment>
<evidence type="ECO:0000313" key="2">
    <source>
        <dbReference type="EMBL" id="PCS08742.1"/>
    </source>
</evidence>
<gene>
    <name evidence="2" type="ORF">RU86_GL001126</name>
</gene>
<feature type="transmembrane region" description="Helical" evidence="1">
    <location>
        <begin position="12"/>
        <end position="29"/>
    </location>
</feature>
<name>A0A2A5S5L8_9LACT</name>
<protein>
    <submittedName>
        <fullName evidence="2">Uncharacterized protein</fullName>
    </submittedName>
</protein>
<keyword evidence="3" id="KW-1185">Reference proteome</keyword>
<accession>A0A2A5S5L8</accession>
<evidence type="ECO:0000256" key="1">
    <source>
        <dbReference type="SAM" id="Phobius"/>
    </source>
</evidence>
<evidence type="ECO:0000313" key="3">
    <source>
        <dbReference type="Proteomes" id="UP000218282"/>
    </source>
</evidence>
<reference evidence="2 3" key="1">
    <citation type="submission" date="2014-12" db="EMBL/GenBank/DDBJ databases">
        <title>Draft genome sequences of 10 type strains of Lactococcus.</title>
        <authorList>
            <person name="Sun Z."/>
            <person name="Zhong Z."/>
            <person name="Liu W."/>
            <person name="Zhang W."/>
            <person name="Zhang H."/>
        </authorList>
    </citation>
    <scope>NUCLEOTIDE SEQUENCE [LARGE SCALE GENOMIC DNA]</scope>
    <source>
        <strain evidence="2 3">DSM 6634</strain>
    </source>
</reference>
<proteinExistence type="predicted"/>
<dbReference type="Proteomes" id="UP000218282">
    <property type="component" value="Unassembled WGS sequence"/>
</dbReference>